<dbReference type="InterPro" id="IPR032831">
    <property type="entry name" value="LptM_cons"/>
</dbReference>
<evidence type="ECO:0000256" key="1">
    <source>
        <dbReference type="ARBA" id="ARBA00004459"/>
    </source>
</evidence>
<protein>
    <submittedName>
        <fullName evidence="8">Lipoprotein</fullName>
    </submittedName>
</protein>
<evidence type="ECO:0000256" key="2">
    <source>
        <dbReference type="ARBA" id="ARBA00022729"/>
    </source>
</evidence>
<reference evidence="8" key="1">
    <citation type="journal article" date="2012" name="J. Microbiol. Biotechnol.">
        <title>Ramlibacter ginsenosidimutans sp. nov., with ginsenoside-converting activity.</title>
        <authorList>
            <person name="Wang L."/>
            <person name="An D.S."/>
            <person name="Kim S.G."/>
            <person name="Jin F.X."/>
            <person name="Kim S.C."/>
            <person name="Lee S.T."/>
            <person name="Im W.T."/>
        </authorList>
    </citation>
    <scope>NUCLEOTIDE SEQUENCE</scope>
    <source>
        <strain evidence="8">KACC 17527</strain>
    </source>
</reference>
<evidence type="ECO:0000313" key="8">
    <source>
        <dbReference type="EMBL" id="MBK6004677.1"/>
    </source>
</evidence>
<keyword evidence="2" id="KW-0732">Signal</keyword>
<proteinExistence type="predicted"/>
<dbReference type="Proteomes" id="UP000630528">
    <property type="component" value="Unassembled WGS sequence"/>
</dbReference>
<evidence type="ECO:0000256" key="7">
    <source>
        <dbReference type="SAM" id="MobiDB-lite"/>
    </source>
</evidence>
<reference evidence="8" key="2">
    <citation type="submission" date="2021-01" db="EMBL/GenBank/DDBJ databases">
        <authorList>
            <person name="Kang M."/>
        </authorList>
    </citation>
    <scope>NUCLEOTIDE SEQUENCE</scope>
    <source>
        <strain evidence="8">KACC 17527</strain>
    </source>
</reference>
<dbReference type="GO" id="GO:0009279">
    <property type="term" value="C:cell outer membrane"/>
    <property type="evidence" value="ECO:0007669"/>
    <property type="project" value="UniProtKB-SubCell"/>
</dbReference>
<name>A0A934TNS8_9BURK</name>
<accession>A0A934TNS8</accession>
<evidence type="ECO:0000256" key="4">
    <source>
        <dbReference type="ARBA" id="ARBA00023139"/>
    </source>
</evidence>
<organism evidence="8 9">
    <name type="scientific">Ramlibacter ginsenosidimutans</name>
    <dbReference type="NCBI Taxonomy" id="502333"/>
    <lineage>
        <taxon>Bacteria</taxon>
        <taxon>Pseudomonadati</taxon>
        <taxon>Pseudomonadota</taxon>
        <taxon>Betaproteobacteria</taxon>
        <taxon>Burkholderiales</taxon>
        <taxon>Comamonadaceae</taxon>
        <taxon>Ramlibacter</taxon>
    </lineage>
</organism>
<evidence type="ECO:0000313" key="9">
    <source>
        <dbReference type="Proteomes" id="UP000630528"/>
    </source>
</evidence>
<keyword evidence="9" id="KW-1185">Reference proteome</keyword>
<evidence type="ECO:0000256" key="6">
    <source>
        <dbReference type="ARBA" id="ARBA00023288"/>
    </source>
</evidence>
<keyword evidence="6 8" id="KW-0449">Lipoprotein</keyword>
<dbReference type="AlphaFoldDB" id="A0A934TNS8"/>
<dbReference type="RefSeq" id="WP_201166065.1">
    <property type="nucleotide sequence ID" value="NZ_JAEPWM010000001.1"/>
</dbReference>
<comment type="subcellular location">
    <subcellularLocation>
        <location evidence="1">Cell outer membrane</location>
        <topology evidence="1">Lipid-anchor</topology>
    </subcellularLocation>
</comment>
<dbReference type="NCBIfam" id="NF047847">
    <property type="entry name" value="SS_mature_LptM"/>
    <property type="match status" value="1"/>
</dbReference>
<feature type="region of interest" description="Disordered" evidence="7">
    <location>
        <begin position="46"/>
        <end position="85"/>
    </location>
</feature>
<dbReference type="EMBL" id="JAEPWM010000001">
    <property type="protein sequence ID" value="MBK6004677.1"/>
    <property type="molecule type" value="Genomic_DNA"/>
</dbReference>
<keyword evidence="5" id="KW-0998">Cell outer membrane</keyword>
<evidence type="ECO:0000256" key="3">
    <source>
        <dbReference type="ARBA" id="ARBA00023136"/>
    </source>
</evidence>
<comment type="caution">
    <text evidence="8">The sequence shown here is derived from an EMBL/GenBank/DDBJ whole genome shotgun (WGS) entry which is preliminary data.</text>
</comment>
<feature type="compositionally biased region" description="Low complexity" evidence="7">
    <location>
        <begin position="59"/>
        <end position="85"/>
    </location>
</feature>
<gene>
    <name evidence="8" type="ORF">JJB11_01125</name>
</gene>
<evidence type="ECO:0000256" key="5">
    <source>
        <dbReference type="ARBA" id="ARBA00023237"/>
    </source>
</evidence>
<sequence length="85" mass="8349">MFGVQQILVSAGARRRLAAMALLALLSACGQKGPLLLPTGEAAAGRASLPDTLNPNGGATAIVPSTAASSSSTPPTGTVSPLHNQ</sequence>
<dbReference type="Pfam" id="PF13627">
    <property type="entry name" value="LptM_cons"/>
    <property type="match status" value="1"/>
</dbReference>
<keyword evidence="3" id="KW-0472">Membrane</keyword>
<keyword evidence="4" id="KW-0564">Palmitate</keyword>